<comment type="caution">
    <text evidence="2">The sequence shown here is derived from an EMBL/GenBank/DDBJ whole genome shotgun (WGS) entry which is preliminary data.</text>
</comment>
<evidence type="ECO:0000313" key="2">
    <source>
        <dbReference type="EMBL" id="GBP18449.1"/>
    </source>
</evidence>
<keyword evidence="3" id="KW-1185">Reference proteome</keyword>
<dbReference type="AlphaFoldDB" id="A0A4C1TWP1"/>
<proteinExistence type="predicted"/>
<organism evidence="2 3">
    <name type="scientific">Eumeta variegata</name>
    <name type="common">Bagworm moth</name>
    <name type="synonym">Eumeta japonica</name>
    <dbReference type="NCBI Taxonomy" id="151549"/>
    <lineage>
        <taxon>Eukaryota</taxon>
        <taxon>Metazoa</taxon>
        <taxon>Ecdysozoa</taxon>
        <taxon>Arthropoda</taxon>
        <taxon>Hexapoda</taxon>
        <taxon>Insecta</taxon>
        <taxon>Pterygota</taxon>
        <taxon>Neoptera</taxon>
        <taxon>Endopterygota</taxon>
        <taxon>Lepidoptera</taxon>
        <taxon>Glossata</taxon>
        <taxon>Ditrysia</taxon>
        <taxon>Tineoidea</taxon>
        <taxon>Psychidae</taxon>
        <taxon>Oiketicinae</taxon>
        <taxon>Eumeta</taxon>
    </lineage>
</organism>
<evidence type="ECO:0000256" key="1">
    <source>
        <dbReference type="SAM" id="MobiDB-lite"/>
    </source>
</evidence>
<reference evidence="2 3" key="1">
    <citation type="journal article" date="2019" name="Commun. Biol.">
        <title>The bagworm genome reveals a unique fibroin gene that provides high tensile strength.</title>
        <authorList>
            <person name="Kono N."/>
            <person name="Nakamura H."/>
            <person name="Ohtoshi R."/>
            <person name="Tomita M."/>
            <person name="Numata K."/>
            <person name="Arakawa K."/>
        </authorList>
    </citation>
    <scope>NUCLEOTIDE SEQUENCE [LARGE SCALE GENOMIC DNA]</scope>
</reference>
<evidence type="ECO:0000313" key="3">
    <source>
        <dbReference type="Proteomes" id="UP000299102"/>
    </source>
</evidence>
<feature type="region of interest" description="Disordered" evidence="1">
    <location>
        <begin position="57"/>
        <end position="81"/>
    </location>
</feature>
<feature type="region of interest" description="Disordered" evidence="1">
    <location>
        <begin position="1"/>
        <end position="35"/>
    </location>
</feature>
<dbReference type="Proteomes" id="UP000299102">
    <property type="component" value="Unassembled WGS sequence"/>
</dbReference>
<accession>A0A4C1TWP1</accession>
<name>A0A4C1TWP1_EUMVA</name>
<sequence length="81" mass="8627">MGNGPMEEGLRDYGVGSRAVTNLDGTPNKPARLERHQTLTEYRRKVAVSAVAPRSVNKSFGGSLPLHNLASPSSIGPFPIP</sequence>
<gene>
    <name evidence="2" type="ORF">EVAR_93852_1</name>
</gene>
<dbReference type="EMBL" id="BGZK01000097">
    <property type="protein sequence ID" value="GBP18449.1"/>
    <property type="molecule type" value="Genomic_DNA"/>
</dbReference>
<protein>
    <submittedName>
        <fullName evidence="2">Uncharacterized protein</fullName>
    </submittedName>
</protein>